<gene>
    <name evidence="2" type="ORF">DEA37_0009613</name>
</gene>
<reference evidence="2 3" key="1">
    <citation type="journal article" date="2019" name="Gigascience">
        <title>Whole-genome sequence of the oriental lung fluke Paragonimus westermani.</title>
        <authorList>
            <person name="Oey H."/>
            <person name="Zakrzewski M."/>
            <person name="Narain K."/>
            <person name="Devi K.R."/>
            <person name="Agatsuma T."/>
            <person name="Nawaratna S."/>
            <person name="Gobert G.N."/>
            <person name="Jones M.K."/>
            <person name="Ragan M.A."/>
            <person name="McManus D.P."/>
            <person name="Krause L."/>
        </authorList>
    </citation>
    <scope>NUCLEOTIDE SEQUENCE [LARGE SCALE GENOMIC DNA]</scope>
    <source>
        <strain evidence="2 3">IND2009</strain>
    </source>
</reference>
<dbReference type="Proteomes" id="UP000324629">
    <property type="component" value="Unassembled WGS sequence"/>
</dbReference>
<evidence type="ECO:0000256" key="1">
    <source>
        <dbReference type="SAM" id="MobiDB-lite"/>
    </source>
</evidence>
<protein>
    <submittedName>
        <fullName evidence="2">Uncharacterized protein</fullName>
    </submittedName>
</protein>
<accession>A0A5J4NUN7</accession>
<feature type="region of interest" description="Disordered" evidence="1">
    <location>
        <begin position="310"/>
        <end position="338"/>
    </location>
</feature>
<evidence type="ECO:0000313" key="3">
    <source>
        <dbReference type="Proteomes" id="UP000324629"/>
    </source>
</evidence>
<name>A0A5J4NUN7_9TREM</name>
<comment type="caution">
    <text evidence="2">The sequence shown here is derived from an EMBL/GenBank/DDBJ whole genome shotgun (WGS) entry which is preliminary data.</text>
</comment>
<sequence>MSGLPKRKYQKLTSDTEFNLRRISNASKSTESSFEDADPDASAWTTESFTVDESQGATELSSIVNTQIDRVLIDQYFSNRTNTIPENHPGEQISAQFYDAFHRLSSSHSESWFTASSGMGDSMTNSVEIPMKSSNKSPILLTDTHDVEGMSAVYDTPVHCLTRRQNADISIADEHELPSVISEHLPAILGSDSAHNNSDFTCKPHAGTSHAALRPLNKPIATYTNEIHPAQRRFDNRIIPVRDSIPTSPSKLLRMRWKRLFNTKKHIADYGVNLPGEMEMKDRLYQTNEHSETIISHQISTRTNIKDDYGSADEASEAKFDNSESSNPKISTTKDTKNTCQTLARSDLLISDTVKVHQLNSVSKSEKDLRNLILHYYSTDTSRLSETSAQIMNTIRPSPLRERWIHGRVSLPTPKGLRSMSMQRHSADSRRQAWKQSKCTSVQETDDICAENVENGYSEAPDSSNNLIVPSIPKEYKSSFEKEDENEGKLIEREAHLGALALAWASGTRKSRVLPKRVASERVDRSMINQRSTKLPLAVNTVEEELQKPCITGTISSHILGHHKNRKTPSK</sequence>
<keyword evidence="3" id="KW-1185">Reference proteome</keyword>
<dbReference type="EMBL" id="QNGE01000812">
    <property type="protein sequence ID" value="KAA3679209.1"/>
    <property type="molecule type" value="Genomic_DNA"/>
</dbReference>
<evidence type="ECO:0000313" key="2">
    <source>
        <dbReference type="EMBL" id="KAA3679209.1"/>
    </source>
</evidence>
<feature type="region of interest" description="Disordered" evidence="1">
    <location>
        <begin position="411"/>
        <end position="437"/>
    </location>
</feature>
<dbReference type="AlphaFoldDB" id="A0A5J4NUN7"/>
<organism evidence="2 3">
    <name type="scientific">Paragonimus westermani</name>
    <dbReference type="NCBI Taxonomy" id="34504"/>
    <lineage>
        <taxon>Eukaryota</taxon>
        <taxon>Metazoa</taxon>
        <taxon>Spiralia</taxon>
        <taxon>Lophotrochozoa</taxon>
        <taxon>Platyhelminthes</taxon>
        <taxon>Trematoda</taxon>
        <taxon>Digenea</taxon>
        <taxon>Plagiorchiida</taxon>
        <taxon>Troglotremata</taxon>
        <taxon>Troglotrematidae</taxon>
        <taxon>Paragonimus</taxon>
    </lineage>
</organism>
<proteinExistence type="predicted"/>